<name>A0A0U2IMT6_9BACL</name>
<gene>
    <name evidence="1" type="ORF">IJ22_29660</name>
</gene>
<sequence length="450" mass="49417" precursor="true">MGKKRIRSWLLALVITLGVAGSAWPPAVQAASAAELAAHWAPEFYQDVNATYGYEADYITNFNYDGDWKGNNNWENLYSYPLKAYAYYSVVETVTHYFIGYYVYHPRDDGPLTLDRHENDLEGVLLVIRKDGSSYGAFQLMETCAHNQFYQYTNDPSITTGTDNVDGGVLFNGSHPKVFIQSNGQSPLGGHGVYAYDGSSAPGGDGIVYQPGTTADVVTDATGNYTNKYEYALLSFNDFWDRRTDIGDGKTFGAWGKLDGDTYGTDAAAMPWVWDDADDGPTFKGDFLSDPAHMVDTHVNGLGDFSHQYVNHSYYTHRLQVSSVTSQADRDPFGGKSDIYVKWQANGNSVSDDRLWKKNDAPIGSVYQVLWGTVDAVLGGQYSSAYNDRYVTEPAGTEMKLLVNDSDGTSGDDEMGFLSALPGVGQTVNWNNADTSNGQARVTAEIQAVR</sequence>
<proteinExistence type="predicted"/>
<evidence type="ECO:0000313" key="1">
    <source>
        <dbReference type="EMBL" id="ALS23339.1"/>
    </source>
</evidence>
<accession>A0A0U2IMT6</accession>
<dbReference type="KEGG" id="pnp:IJ22_29660"/>
<keyword evidence="2" id="KW-1185">Reference proteome</keyword>
<reference evidence="1 2" key="2">
    <citation type="journal article" date="2016" name="Genome Announc.">
        <title>Complete Genome Sequences of Two Interactive Moderate Thermophiles, Paenibacillus napthalenovorans 32O-Y and Paenibacillus sp. 32O-W.</title>
        <authorList>
            <person name="Butler R.R.III."/>
            <person name="Wang J."/>
            <person name="Stark B.C."/>
            <person name="Pombert J.F."/>
        </authorList>
    </citation>
    <scope>NUCLEOTIDE SEQUENCE [LARGE SCALE GENOMIC DNA]</scope>
    <source>
        <strain evidence="1 2">32O-Y</strain>
    </source>
</reference>
<reference evidence="2" key="1">
    <citation type="submission" date="2015-12" db="EMBL/GenBank/DDBJ databases">
        <title>Complete genome sequences of two moderately thermophilic Paenibacillus species.</title>
        <authorList>
            <person name="Butler R.III."/>
            <person name="Wang J."/>
            <person name="Stark B.C."/>
            <person name="Pombert J.-F."/>
        </authorList>
    </citation>
    <scope>NUCLEOTIDE SEQUENCE [LARGE SCALE GENOMIC DNA]</scope>
    <source>
        <strain evidence="2">32O-Y</strain>
    </source>
</reference>
<dbReference type="AlphaFoldDB" id="A0A0U2IMT6"/>
<dbReference type="EMBL" id="CP013652">
    <property type="protein sequence ID" value="ALS23339.1"/>
    <property type="molecule type" value="Genomic_DNA"/>
</dbReference>
<organism evidence="1 2">
    <name type="scientific">Paenibacillus naphthalenovorans</name>
    <dbReference type="NCBI Taxonomy" id="162209"/>
    <lineage>
        <taxon>Bacteria</taxon>
        <taxon>Bacillati</taxon>
        <taxon>Bacillota</taxon>
        <taxon>Bacilli</taxon>
        <taxon>Bacillales</taxon>
        <taxon>Paenibacillaceae</taxon>
        <taxon>Paenibacillus</taxon>
    </lineage>
</organism>
<protein>
    <submittedName>
        <fullName evidence="1">Uncharacterized protein</fullName>
    </submittedName>
</protein>
<dbReference type="Proteomes" id="UP000061660">
    <property type="component" value="Chromosome"/>
</dbReference>
<dbReference type="PATRIC" id="fig|162209.4.peg.3163"/>
<dbReference type="OrthoDB" id="1157227at2"/>
<dbReference type="RefSeq" id="WP_054819522.1">
    <property type="nucleotide sequence ID" value="NZ_BJCS01000007.1"/>
</dbReference>
<evidence type="ECO:0000313" key="2">
    <source>
        <dbReference type="Proteomes" id="UP000061660"/>
    </source>
</evidence>
<dbReference type="STRING" id="162209.IJ22_29660"/>